<evidence type="ECO:0000256" key="1">
    <source>
        <dbReference type="ARBA" id="ARBA00023125"/>
    </source>
</evidence>
<dbReference type="InterPro" id="IPR009057">
    <property type="entry name" value="Homeodomain-like_sf"/>
</dbReference>
<protein>
    <submittedName>
        <fullName evidence="4">TetR/AcrR family transcriptional regulator</fullName>
    </submittedName>
</protein>
<dbReference type="Pfam" id="PF00440">
    <property type="entry name" value="TetR_N"/>
    <property type="match status" value="1"/>
</dbReference>
<dbReference type="SUPFAM" id="SSF46689">
    <property type="entry name" value="Homeodomain-like"/>
    <property type="match status" value="1"/>
</dbReference>
<evidence type="ECO:0000313" key="5">
    <source>
        <dbReference type="Proteomes" id="UP000823863"/>
    </source>
</evidence>
<dbReference type="GO" id="GO:0003677">
    <property type="term" value="F:DNA binding"/>
    <property type="evidence" value="ECO:0007669"/>
    <property type="project" value="UniProtKB-UniRule"/>
</dbReference>
<organism evidence="4 5">
    <name type="scientific">Candidatus Enterocloster excrementigallinarum</name>
    <dbReference type="NCBI Taxonomy" id="2838558"/>
    <lineage>
        <taxon>Bacteria</taxon>
        <taxon>Bacillati</taxon>
        <taxon>Bacillota</taxon>
        <taxon>Clostridia</taxon>
        <taxon>Lachnospirales</taxon>
        <taxon>Lachnospiraceae</taxon>
        <taxon>Enterocloster</taxon>
    </lineage>
</organism>
<evidence type="ECO:0000259" key="3">
    <source>
        <dbReference type="PROSITE" id="PS50977"/>
    </source>
</evidence>
<dbReference type="InterPro" id="IPR050624">
    <property type="entry name" value="HTH-type_Tx_Regulator"/>
</dbReference>
<evidence type="ECO:0000256" key="2">
    <source>
        <dbReference type="PROSITE-ProRule" id="PRU00335"/>
    </source>
</evidence>
<dbReference type="InterPro" id="IPR001647">
    <property type="entry name" value="HTH_TetR"/>
</dbReference>
<dbReference type="AlphaFoldDB" id="A0A9D2PUA9"/>
<reference evidence="4" key="1">
    <citation type="journal article" date="2021" name="PeerJ">
        <title>Extensive microbial diversity within the chicken gut microbiome revealed by metagenomics and culture.</title>
        <authorList>
            <person name="Gilroy R."/>
            <person name="Ravi A."/>
            <person name="Getino M."/>
            <person name="Pursley I."/>
            <person name="Horton D.L."/>
            <person name="Alikhan N.F."/>
            <person name="Baker D."/>
            <person name="Gharbi K."/>
            <person name="Hall N."/>
            <person name="Watson M."/>
            <person name="Adriaenssens E.M."/>
            <person name="Foster-Nyarko E."/>
            <person name="Jarju S."/>
            <person name="Secka A."/>
            <person name="Antonio M."/>
            <person name="Oren A."/>
            <person name="Chaudhuri R.R."/>
            <person name="La Ragione R."/>
            <person name="Hildebrand F."/>
            <person name="Pallen M.J."/>
        </authorList>
    </citation>
    <scope>NUCLEOTIDE SEQUENCE</scope>
    <source>
        <strain evidence="4">CHK198-12963</strain>
    </source>
</reference>
<gene>
    <name evidence="4" type="ORF">H9931_01440</name>
</gene>
<sequence length="211" mass="25263">MPYDTFFRLPEDKQKRICDGALKEFSAYRDHYSKASVNRIAEYAGISVGSLYKYFSSKHELLLYLYDLQVVQEEPKPEQIHSPALLSYFQEKMKARTGSETKTRDLLFRIILKNKESLLYPLFVEDIKNTLFYSKVLDYLERDREEGILREDVDLEHAAYMYLMIDFIAYNYCDFKENEPEYTKESVMKFMKIYFHGIYKDLDRDEKTVDL</sequence>
<dbReference type="Gene3D" id="1.10.357.10">
    <property type="entry name" value="Tetracycline Repressor, domain 2"/>
    <property type="match status" value="1"/>
</dbReference>
<reference evidence="4" key="2">
    <citation type="submission" date="2021-04" db="EMBL/GenBank/DDBJ databases">
        <authorList>
            <person name="Gilroy R."/>
        </authorList>
    </citation>
    <scope>NUCLEOTIDE SEQUENCE</scope>
    <source>
        <strain evidence="4">CHK198-12963</strain>
    </source>
</reference>
<keyword evidence="1 2" id="KW-0238">DNA-binding</keyword>
<dbReference type="EMBL" id="DWWB01000005">
    <property type="protein sequence ID" value="HJC65370.1"/>
    <property type="molecule type" value="Genomic_DNA"/>
</dbReference>
<proteinExistence type="predicted"/>
<dbReference type="PANTHER" id="PTHR43479">
    <property type="entry name" value="ACREF/ENVCD OPERON REPRESSOR-RELATED"/>
    <property type="match status" value="1"/>
</dbReference>
<dbReference type="Proteomes" id="UP000823863">
    <property type="component" value="Unassembled WGS sequence"/>
</dbReference>
<dbReference type="PANTHER" id="PTHR43479:SF11">
    <property type="entry name" value="ACREF_ENVCD OPERON REPRESSOR-RELATED"/>
    <property type="match status" value="1"/>
</dbReference>
<feature type="DNA-binding region" description="H-T-H motif" evidence="2">
    <location>
        <begin position="36"/>
        <end position="55"/>
    </location>
</feature>
<evidence type="ECO:0000313" key="4">
    <source>
        <dbReference type="EMBL" id="HJC65370.1"/>
    </source>
</evidence>
<feature type="domain" description="HTH tetR-type" evidence="3">
    <location>
        <begin position="11"/>
        <end position="73"/>
    </location>
</feature>
<name>A0A9D2PUA9_9FIRM</name>
<comment type="caution">
    <text evidence="4">The sequence shown here is derived from an EMBL/GenBank/DDBJ whole genome shotgun (WGS) entry which is preliminary data.</text>
</comment>
<accession>A0A9D2PUA9</accession>
<dbReference type="PROSITE" id="PS50977">
    <property type="entry name" value="HTH_TETR_2"/>
    <property type="match status" value="1"/>
</dbReference>